<sequence>MWEGACPDSGLSVNASIDCYTAIEGKPPPTFFAHDILFMYAQIPGIKNPAFKGGVFSTESVQVR</sequence>
<dbReference type="Proteomes" id="UP000221580">
    <property type="component" value="Unassembled WGS sequence"/>
</dbReference>
<organism evidence="1 2">
    <name type="scientific">Pseudomonas poae</name>
    <dbReference type="NCBI Taxonomy" id="200451"/>
    <lineage>
        <taxon>Bacteria</taxon>
        <taxon>Pseudomonadati</taxon>
        <taxon>Pseudomonadota</taxon>
        <taxon>Gammaproteobacteria</taxon>
        <taxon>Pseudomonadales</taxon>
        <taxon>Pseudomonadaceae</taxon>
        <taxon>Pseudomonas</taxon>
    </lineage>
</organism>
<comment type="caution">
    <text evidence="1">The sequence shown here is derived from an EMBL/GenBank/DDBJ whole genome shotgun (WGS) entry which is preliminary data.</text>
</comment>
<accession>A0A7Z1K1H5</accession>
<reference evidence="1 2" key="2">
    <citation type="submission" date="2017-10" db="EMBL/GenBank/DDBJ databases">
        <title>Bacterial endophytes that colonize and modify switchgrass growth.</title>
        <authorList>
            <person name="Debolt S."/>
        </authorList>
    </citation>
    <scope>NUCLEOTIDE SEQUENCE [LARGE SCALE GENOMIC DNA]</scope>
    <source>
        <strain evidence="1 2">A2-S9</strain>
    </source>
</reference>
<dbReference type="EMBL" id="PDJN01000003">
    <property type="protein sequence ID" value="PFG59203.1"/>
    <property type="molecule type" value="Genomic_DNA"/>
</dbReference>
<gene>
    <name evidence="1" type="ORF">DM05_3876</name>
</gene>
<protein>
    <submittedName>
        <fullName evidence="1">Uncharacterized protein</fullName>
    </submittedName>
</protein>
<evidence type="ECO:0000313" key="1">
    <source>
        <dbReference type="EMBL" id="PFG59203.1"/>
    </source>
</evidence>
<dbReference type="AlphaFoldDB" id="A0A7Z1K1H5"/>
<proteinExistence type="predicted"/>
<name>A0A7Z1K1H5_9PSED</name>
<reference evidence="1 2" key="1">
    <citation type="submission" date="2017-09" db="EMBL/GenBank/DDBJ databases">
        <authorList>
            <person name="DeBolt S."/>
            <person name="Huntemann M."/>
            <person name="Clum A."/>
            <person name="Pillay M."/>
            <person name="Palaniappan K."/>
            <person name="Varghese N."/>
            <person name="Mikhailova N."/>
            <person name="Stamatis D."/>
            <person name="Reddy T."/>
            <person name="Daum C."/>
            <person name="Shapiro N."/>
            <person name="Ivanova N."/>
            <person name="Kyrpides N."/>
            <person name="Woyke T."/>
        </authorList>
    </citation>
    <scope>NUCLEOTIDE SEQUENCE [LARGE SCALE GENOMIC DNA]</scope>
    <source>
        <strain evidence="1 2">A2-S9</strain>
    </source>
</reference>
<evidence type="ECO:0000313" key="2">
    <source>
        <dbReference type="Proteomes" id="UP000221580"/>
    </source>
</evidence>